<feature type="region of interest" description="Disordered" evidence="1">
    <location>
        <begin position="1"/>
        <end position="61"/>
    </location>
</feature>
<feature type="compositionally biased region" description="Basic and acidic residues" evidence="1">
    <location>
        <begin position="50"/>
        <end position="61"/>
    </location>
</feature>
<evidence type="ECO:0000313" key="3">
    <source>
        <dbReference type="EMBL" id="QHU14231.1"/>
    </source>
</evidence>
<proteinExistence type="predicted"/>
<sequence>MDFASLQDAFPTFGQEPIKKKKKSRPPRMPYADGSPSTEGLPLNDGLTEGLHDAPTDPDRPAVQRMNEVPSMNRSLDNADELGNLVNQDTLFMLKSTGATAMNSLPTPRSMMRNSQAKAPSFFGAEPFQNPSEDTNALFSNRTDAPNGYMLDADFTKSFDQTGFGKATNSPLPTPELRQRWKPLSSGVDTAFVNTRKSSQFAGLDTSDIEAMKSKLDSLMARLDDIENRHANTNPQMEMLAFIMTGLFLMFGLDVAVRKSAGMRLLNVR</sequence>
<dbReference type="EMBL" id="MN740835">
    <property type="protein sequence ID" value="QHU14231.1"/>
    <property type="molecule type" value="Genomic_DNA"/>
</dbReference>
<dbReference type="AlphaFoldDB" id="A0A6C0KAN2"/>
<accession>A0A6C0KAN2</accession>
<keyword evidence="2" id="KW-0472">Membrane</keyword>
<evidence type="ECO:0000256" key="1">
    <source>
        <dbReference type="SAM" id="MobiDB-lite"/>
    </source>
</evidence>
<evidence type="ECO:0000256" key="2">
    <source>
        <dbReference type="SAM" id="Phobius"/>
    </source>
</evidence>
<keyword evidence="2" id="KW-1133">Transmembrane helix</keyword>
<name>A0A6C0KAN2_9ZZZZ</name>
<feature type="transmembrane region" description="Helical" evidence="2">
    <location>
        <begin position="239"/>
        <end position="257"/>
    </location>
</feature>
<organism evidence="3">
    <name type="scientific">viral metagenome</name>
    <dbReference type="NCBI Taxonomy" id="1070528"/>
    <lineage>
        <taxon>unclassified sequences</taxon>
        <taxon>metagenomes</taxon>
        <taxon>organismal metagenomes</taxon>
    </lineage>
</organism>
<reference evidence="3" key="1">
    <citation type="journal article" date="2020" name="Nature">
        <title>Giant virus diversity and host interactions through global metagenomics.</title>
        <authorList>
            <person name="Schulz F."/>
            <person name="Roux S."/>
            <person name="Paez-Espino D."/>
            <person name="Jungbluth S."/>
            <person name="Walsh D.A."/>
            <person name="Denef V.J."/>
            <person name="McMahon K.D."/>
            <person name="Konstantinidis K.T."/>
            <person name="Eloe-Fadrosh E.A."/>
            <person name="Kyrpides N.C."/>
            <person name="Woyke T."/>
        </authorList>
    </citation>
    <scope>NUCLEOTIDE SEQUENCE</scope>
    <source>
        <strain evidence="3">GVMAG-S-1101182-85</strain>
    </source>
</reference>
<keyword evidence="2" id="KW-0812">Transmembrane</keyword>
<protein>
    <submittedName>
        <fullName evidence="3">Uncharacterized protein</fullName>
    </submittedName>
</protein>